<proteinExistence type="predicted"/>
<evidence type="ECO:0000313" key="2">
    <source>
        <dbReference type="EMBL" id="MCL7748734.1"/>
    </source>
</evidence>
<evidence type="ECO:0000313" key="3">
    <source>
        <dbReference type="Proteomes" id="UP001139150"/>
    </source>
</evidence>
<organism evidence="2 3">
    <name type="scientific">Halalkalibacter alkaliphilus</name>
    <dbReference type="NCBI Taxonomy" id="2917993"/>
    <lineage>
        <taxon>Bacteria</taxon>
        <taxon>Bacillati</taxon>
        <taxon>Bacillota</taxon>
        <taxon>Bacilli</taxon>
        <taxon>Bacillales</taxon>
        <taxon>Bacillaceae</taxon>
        <taxon>Halalkalibacter</taxon>
    </lineage>
</organism>
<dbReference type="AlphaFoldDB" id="A0A9X2I891"/>
<comment type="caution">
    <text evidence="2">The sequence shown here is derived from an EMBL/GenBank/DDBJ whole genome shotgun (WGS) entry which is preliminary data.</text>
</comment>
<gene>
    <name evidence="2" type="ORF">MF646_16545</name>
</gene>
<sequence length="54" mass="5945">MNQDYDKISKIQEKHKTPYLGGAKKPKLGVEDQNASTNSGISVGAEGREVIERK</sequence>
<dbReference type="EMBL" id="JAKRYL010000018">
    <property type="protein sequence ID" value="MCL7748734.1"/>
    <property type="molecule type" value="Genomic_DNA"/>
</dbReference>
<reference evidence="2" key="1">
    <citation type="submission" date="2022-02" db="EMBL/GenBank/DDBJ databases">
        <title>Halalkalibacter sp. nov. isolated from Lonar Lake, India.</title>
        <authorList>
            <person name="Joshi A."/>
            <person name="Thite S."/>
            <person name="Lodha T."/>
        </authorList>
    </citation>
    <scope>NUCLEOTIDE SEQUENCE</scope>
    <source>
        <strain evidence="2">MEB205</strain>
    </source>
</reference>
<feature type="region of interest" description="Disordered" evidence="1">
    <location>
        <begin position="1"/>
        <end position="54"/>
    </location>
</feature>
<keyword evidence="3" id="KW-1185">Reference proteome</keyword>
<dbReference type="RefSeq" id="WP_250097618.1">
    <property type="nucleotide sequence ID" value="NZ_JAKRYL010000018.1"/>
</dbReference>
<evidence type="ECO:0000256" key="1">
    <source>
        <dbReference type="SAM" id="MobiDB-lite"/>
    </source>
</evidence>
<feature type="compositionally biased region" description="Basic and acidic residues" evidence="1">
    <location>
        <begin position="1"/>
        <end position="16"/>
    </location>
</feature>
<accession>A0A9X2I891</accession>
<dbReference type="Proteomes" id="UP001139150">
    <property type="component" value="Unassembled WGS sequence"/>
</dbReference>
<protein>
    <submittedName>
        <fullName evidence="2">Uncharacterized protein</fullName>
    </submittedName>
</protein>
<name>A0A9X2I891_9BACI</name>